<feature type="region of interest" description="Disordered" evidence="1">
    <location>
        <begin position="1"/>
        <end position="68"/>
    </location>
</feature>
<dbReference type="GeneID" id="39598238"/>
<feature type="region of interest" description="Disordered" evidence="1">
    <location>
        <begin position="173"/>
        <end position="193"/>
    </location>
</feature>
<feature type="compositionally biased region" description="Basic and acidic residues" evidence="1">
    <location>
        <begin position="178"/>
        <end position="188"/>
    </location>
</feature>
<feature type="region of interest" description="Disordered" evidence="1">
    <location>
        <begin position="333"/>
        <end position="352"/>
    </location>
</feature>
<feature type="compositionally biased region" description="Basic and acidic residues" evidence="1">
    <location>
        <begin position="873"/>
        <end position="885"/>
    </location>
</feature>
<feature type="compositionally biased region" description="Polar residues" evidence="1">
    <location>
        <begin position="525"/>
        <end position="560"/>
    </location>
</feature>
<dbReference type="EMBL" id="RCNU01000004">
    <property type="protein sequence ID" value="RWQ96184.1"/>
    <property type="molecule type" value="Genomic_DNA"/>
</dbReference>
<feature type="region of interest" description="Disordered" evidence="1">
    <location>
        <begin position="620"/>
        <end position="653"/>
    </location>
</feature>
<gene>
    <name evidence="2" type="ORF">C8Q69DRAFT_443921</name>
</gene>
<reference evidence="2 3" key="1">
    <citation type="journal article" date="2018" name="Front. Microbiol.">
        <title>Genomic and genetic insights into a cosmopolitan fungus, Paecilomyces variotii (Eurotiales).</title>
        <authorList>
            <person name="Urquhart A.S."/>
            <person name="Mondo S.J."/>
            <person name="Makela M.R."/>
            <person name="Hane J.K."/>
            <person name="Wiebenga A."/>
            <person name="He G."/>
            <person name="Mihaltcheva S."/>
            <person name="Pangilinan J."/>
            <person name="Lipzen A."/>
            <person name="Barry K."/>
            <person name="de Vries R.P."/>
            <person name="Grigoriev I.V."/>
            <person name="Idnurm A."/>
        </authorList>
    </citation>
    <scope>NUCLEOTIDE SEQUENCE [LARGE SCALE GENOMIC DNA]</scope>
    <source>
        <strain evidence="2 3">CBS 101075</strain>
    </source>
</reference>
<comment type="caution">
    <text evidence="2">The sequence shown here is derived from an EMBL/GenBank/DDBJ whole genome shotgun (WGS) entry which is preliminary data.</text>
</comment>
<accession>A0A443HWR9</accession>
<evidence type="ECO:0000256" key="1">
    <source>
        <dbReference type="SAM" id="MobiDB-lite"/>
    </source>
</evidence>
<feature type="region of interest" description="Disordered" evidence="1">
    <location>
        <begin position="525"/>
        <end position="588"/>
    </location>
</feature>
<dbReference type="STRING" id="264951.A0A443HWR9"/>
<dbReference type="AlphaFoldDB" id="A0A443HWR9"/>
<feature type="compositionally biased region" description="Basic residues" evidence="1">
    <location>
        <begin position="12"/>
        <end position="27"/>
    </location>
</feature>
<evidence type="ECO:0000313" key="3">
    <source>
        <dbReference type="Proteomes" id="UP000283841"/>
    </source>
</evidence>
<protein>
    <submittedName>
        <fullName evidence="2">Uncharacterized protein</fullName>
    </submittedName>
</protein>
<name>A0A443HWR9_BYSSP</name>
<feature type="compositionally biased region" description="Polar residues" evidence="1">
    <location>
        <begin position="819"/>
        <end position="834"/>
    </location>
</feature>
<dbReference type="Proteomes" id="UP000283841">
    <property type="component" value="Unassembled WGS sequence"/>
</dbReference>
<organism evidence="2 3">
    <name type="scientific">Byssochlamys spectabilis</name>
    <name type="common">Paecilomyces variotii</name>
    <dbReference type="NCBI Taxonomy" id="264951"/>
    <lineage>
        <taxon>Eukaryota</taxon>
        <taxon>Fungi</taxon>
        <taxon>Dikarya</taxon>
        <taxon>Ascomycota</taxon>
        <taxon>Pezizomycotina</taxon>
        <taxon>Eurotiomycetes</taxon>
        <taxon>Eurotiomycetidae</taxon>
        <taxon>Eurotiales</taxon>
        <taxon>Thermoascaceae</taxon>
        <taxon>Paecilomyces</taxon>
    </lineage>
</organism>
<evidence type="ECO:0000313" key="2">
    <source>
        <dbReference type="EMBL" id="RWQ96184.1"/>
    </source>
</evidence>
<feature type="region of interest" description="Disordered" evidence="1">
    <location>
        <begin position="760"/>
        <end position="897"/>
    </location>
</feature>
<dbReference type="VEuPathDB" id="FungiDB:C8Q69DRAFT_443921"/>
<feature type="compositionally biased region" description="Polar residues" evidence="1">
    <location>
        <begin position="625"/>
        <end position="638"/>
    </location>
</feature>
<feature type="compositionally biased region" description="Polar residues" evidence="1">
    <location>
        <begin position="886"/>
        <end position="895"/>
    </location>
</feature>
<feature type="compositionally biased region" description="Basic and acidic residues" evidence="1">
    <location>
        <begin position="837"/>
        <end position="855"/>
    </location>
</feature>
<sequence length="939" mass="104624">MTTRASYDARGRLRRAKSTSSVQKRRQIPPLPEPLDPVTAKHHAMVAASRAFQRASERSSGDSRGSCDYTNGNEAIAFTQRHRPPSIRFADEGRSVSQMSIASISPSIPFTAGSVADGTTSPSILPPISEFQGLDGGDSSVPSSYRRLRKAKSMFSTRHRTFDFTDSRTAGLASGSHVQKEGSGDHPQHGSLRRSMSFFKGRNQHSQPLRHTKSHDAAIQLARDQYLRDMEHQGEQRRSSLLALKHRRGQKPLRKTIRASSESGSALDSVPFWTEQTGRGLRSKFRTLSVSTIKNGLKRVFGRATSTEQKLPHQNLYSPQSQFGDYISTRREADTGVLPETPTENNYSEGAPYEYYRDSMESRVSEAPTVRMMKSSESLCTSNSRVTSWTDSTAANTIATRNPVDSNHLCIIREYGDPAQSSGFTTPEGYVRRGYSAFSKPLRARPSAHKLDGSVDTQRVYSALMKRIDNNALQQDEQILVGSVPGGQPIPERASSVYSLRSSRSIRQVPSESSMKSTTSFFTANVRPFSTQSPSPVRNPYSGGQNRVQHNERQSNTSHYRSSRPLRESGPTFFPTSPCDKPETPSPYRRAMASMDRARDYSDDDSGSVIVSRLVHGEIEPDSPSVYSRTTGGNSPRQQGPMVHVDNSPRSSDARGMATIFESQRTKYVSPRRVTSSQPPVVSIKPSGDWQSWMSSEMARIDKHSCGAPLGQPLAREHYREDTQIDDQEPQHPESLIGHEVSKSRNPLEELQIPVQNNFSRPLYRSQSRVKSLSLRKSSNTTQVQNHGEKTDVFGGSEQAPKLSPVSSSKEDAARDQPGTYSVSESDGSTQVPESPTPRREPNRLRQRYSLREQHQNSPFRDAKGVQFQSIRSRRDTVRSAKENSRTSSIPSYSNMALDDHTKLQELRSTISSKRMVDMFLNSRRQQNTTSDSSEPAFL</sequence>
<proteinExistence type="predicted"/>
<keyword evidence="3" id="KW-1185">Reference proteome</keyword>
<feature type="compositionally biased region" description="Low complexity" evidence="1">
    <location>
        <begin position="765"/>
        <end position="779"/>
    </location>
</feature>
<dbReference type="RefSeq" id="XP_028485829.1">
    <property type="nucleotide sequence ID" value="XM_028628961.1"/>
</dbReference>